<dbReference type="RefSeq" id="WP_017742430.1">
    <property type="nucleotide sequence ID" value="NZ_KQ976354.1"/>
</dbReference>
<comment type="caution">
    <text evidence="1">The sequence shown here is derived from an EMBL/GenBank/DDBJ whole genome shotgun (WGS) entry which is preliminary data.</text>
</comment>
<reference evidence="1 2" key="1">
    <citation type="journal article" date="2013" name="Genome Biol. Evol.">
        <title>Genomes of Stigonematalean cyanobacteria (subsection V) and the evolution of oxygenic photosynthesis from prokaryotes to plastids.</title>
        <authorList>
            <person name="Dagan T."/>
            <person name="Roettger M."/>
            <person name="Stucken K."/>
            <person name="Landan G."/>
            <person name="Koch R."/>
            <person name="Major P."/>
            <person name="Gould S.B."/>
            <person name="Goremykin V.V."/>
            <person name="Rippka R."/>
            <person name="Tandeau de Marsac N."/>
            <person name="Gugger M."/>
            <person name="Lockhart P.J."/>
            <person name="Allen J.F."/>
            <person name="Brune I."/>
            <person name="Maus I."/>
            <person name="Puhler A."/>
            <person name="Martin W.F."/>
        </authorList>
    </citation>
    <scope>NUCLEOTIDE SEQUENCE [LARGE SCALE GENOMIC DNA]</scope>
    <source>
        <strain evidence="1 2">PCC 7110</strain>
    </source>
</reference>
<accession>A0A139WYE4</accession>
<dbReference type="OrthoDB" id="159541at2"/>
<protein>
    <submittedName>
        <fullName evidence="1">Uncharacterized protein</fullName>
    </submittedName>
</protein>
<evidence type="ECO:0000313" key="2">
    <source>
        <dbReference type="Proteomes" id="UP000076925"/>
    </source>
</evidence>
<proteinExistence type="predicted"/>
<keyword evidence="2" id="KW-1185">Reference proteome</keyword>
<evidence type="ECO:0000313" key="1">
    <source>
        <dbReference type="EMBL" id="KYC37423.1"/>
    </source>
</evidence>
<dbReference type="EMBL" id="ANNX02000047">
    <property type="protein sequence ID" value="KYC37423.1"/>
    <property type="molecule type" value="Genomic_DNA"/>
</dbReference>
<dbReference type="Proteomes" id="UP000076925">
    <property type="component" value="Unassembled WGS sequence"/>
</dbReference>
<name>A0A139WYE4_9CYAN</name>
<dbReference type="AlphaFoldDB" id="A0A139WYE4"/>
<gene>
    <name evidence="1" type="ORF">WA1_48370</name>
</gene>
<organism evidence="1 2">
    <name type="scientific">Scytonema hofmannii PCC 7110</name>
    <dbReference type="NCBI Taxonomy" id="128403"/>
    <lineage>
        <taxon>Bacteria</taxon>
        <taxon>Bacillati</taxon>
        <taxon>Cyanobacteriota</taxon>
        <taxon>Cyanophyceae</taxon>
        <taxon>Nostocales</taxon>
        <taxon>Scytonemataceae</taxon>
        <taxon>Scytonema</taxon>
    </lineage>
</organism>
<dbReference type="STRING" id="128403.WA1_48370"/>
<sequence>MTETVTLQIPAPLYQRLVNTANATKRPLEDIILHAIRVGSPPDWDNVPNEFQVDLAALDRMEDEVLWKIAHSRKTPAEMERYNVLLEHNQDNILSDAERAELTALRTEADCFMLRKAQAVAILRWRRRYVPLP</sequence>